<dbReference type="PANTHER" id="PTHR16255">
    <property type="entry name" value="REQUIRED FOR MEIOTIC NUCLEAR DIVISION PROTEIN 1 HOMOLOG"/>
    <property type="match status" value="1"/>
</dbReference>
<dbReference type="EMBL" id="CAKM01000266">
    <property type="protein sequence ID" value="CCJ30804.1"/>
    <property type="molecule type" value="Genomic_DNA"/>
</dbReference>
<dbReference type="InParanoid" id="L0PFF4"/>
<dbReference type="Proteomes" id="UP000010422">
    <property type="component" value="Unassembled WGS sequence"/>
</dbReference>
<evidence type="ECO:0000259" key="2">
    <source>
        <dbReference type="Pfam" id="PF02582"/>
    </source>
</evidence>
<dbReference type="GO" id="GO:0070131">
    <property type="term" value="P:positive regulation of mitochondrial translation"/>
    <property type="evidence" value="ECO:0007669"/>
    <property type="project" value="TreeGrafter"/>
</dbReference>
<evidence type="ECO:0000313" key="4">
    <source>
        <dbReference type="Proteomes" id="UP000010422"/>
    </source>
</evidence>
<accession>L0PFF4</accession>
<organism evidence="4">
    <name type="scientific">Pneumocystis jirovecii</name>
    <name type="common">Human pneumocystis pneumonia agent</name>
    <dbReference type="NCBI Taxonomy" id="42068"/>
    <lineage>
        <taxon>Eukaryota</taxon>
        <taxon>Fungi</taxon>
        <taxon>Dikarya</taxon>
        <taxon>Ascomycota</taxon>
        <taxon>Taphrinomycotina</taxon>
        <taxon>Pneumocystomycetes</taxon>
        <taxon>Pneumocystaceae</taxon>
        <taxon>Pneumocystis</taxon>
    </lineage>
</organism>
<comment type="similarity">
    <text evidence="1">Belongs to the RMD1/sif2 family.</text>
</comment>
<comment type="caution">
    <text evidence="3">The sequence shown here is derived from an EMBL/GenBank/DDBJ whole genome shotgun (WGS) entry which is preliminary data.</text>
</comment>
<name>L0PFF4_PNEJI</name>
<reference evidence="3 4" key="1">
    <citation type="journal article" date="2012" name="MBio">
        <title>De novo assembly of the Pneumocystis jirovecii genome from a single bronchoalveolar lavage fluid specimen from a patient.</title>
        <authorList>
            <person name="Cisse O.H."/>
            <person name="Pagni M."/>
            <person name="Hauser P.M."/>
        </authorList>
    </citation>
    <scope>NUCLEOTIDE SEQUENCE [LARGE SCALE GENOMIC DNA]</scope>
    <source>
        <strain evidence="3 4">SE8</strain>
    </source>
</reference>
<dbReference type="FunCoup" id="L0PFF4">
    <property type="interactions" value="42"/>
</dbReference>
<dbReference type="InterPro" id="IPR003734">
    <property type="entry name" value="DUF155"/>
</dbReference>
<evidence type="ECO:0000256" key="1">
    <source>
        <dbReference type="ARBA" id="ARBA00008306"/>
    </source>
</evidence>
<evidence type="ECO:0000313" key="3">
    <source>
        <dbReference type="EMBL" id="CCJ30804.1"/>
    </source>
</evidence>
<dbReference type="PANTHER" id="PTHR16255:SF1">
    <property type="entry name" value="REQUIRED FOR MEIOTIC NUCLEAR DIVISION PROTEIN 1 HOMOLOG"/>
    <property type="match status" value="1"/>
</dbReference>
<dbReference type="GO" id="GO:0005739">
    <property type="term" value="C:mitochondrion"/>
    <property type="evidence" value="ECO:0007669"/>
    <property type="project" value="UniProtKB-ARBA"/>
</dbReference>
<sequence>MNFVKMYSEVFKFKKDVIAFSTAESYDFLNLKSVLPKNAIYLPKNSAFYLPKWSSDTHFHDIFIFLSGSFVIWGSIEKSQDFLKTIIRNKLTKIEINSYNKSTKTSISVQKDLIIIGNDFNHDKLLNLETPSSDNIIMAQLSFAQSLARSSKLAVLEDELESYLNDVKTIPDSLALGKIPLKRREIIQKTGILLRFRQHFNLNPENFLDLPEFYWENVKLEECYLKTLEALDIDLRLNIVNTKLNYATELQFTLREVLSENTAHRLELIITWLIFIERNYEVIHPFSLHLKHFEKQLIYIYVSGMKKYIM</sequence>
<dbReference type="AlphaFoldDB" id="L0PFF4"/>
<dbReference type="InterPro" id="IPR051624">
    <property type="entry name" value="RMD1/Sad1-interacting"/>
</dbReference>
<feature type="domain" description="DUF155" evidence="2">
    <location>
        <begin position="62"/>
        <end position="241"/>
    </location>
</feature>
<gene>
    <name evidence="3" type="ORF">PNEJI1_002356</name>
</gene>
<dbReference type="Pfam" id="PF02582">
    <property type="entry name" value="DUF155"/>
    <property type="match status" value="1"/>
</dbReference>
<dbReference type="VEuPathDB" id="FungiDB:PNEJI1_002356"/>
<protein>
    <recommendedName>
        <fullName evidence="2">DUF155 domain-containing protein</fullName>
    </recommendedName>
</protein>
<dbReference type="STRING" id="1209962.L0PFF4"/>
<proteinExistence type="inferred from homology"/>